<dbReference type="AlphaFoldDB" id="A0A517XW13"/>
<dbReference type="Gene3D" id="3.90.1200.10">
    <property type="match status" value="1"/>
</dbReference>
<dbReference type="EMBL" id="CP036273">
    <property type="protein sequence ID" value="QDU21689.1"/>
    <property type="molecule type" value="Genomic_DNA"/>
</dbReference>
<dbReference type="InterPro" id="IPR002575">
    <property type="entry name" value="Aminoglycoside_PTrfase"/>
</dbReference>
<accession>A0A517XW13</accession>
<dbReference type="Gene3D" id="3.40.50.300">
    <property type="entry name" value="P-loop containing nucleotide triphosphate hydrolases"/>
    <property type="match status" value="1"/>
</dbReference>
<dbReference type="InterPro" id="IPR027417">
    <property type="entry name" value="P-loop_NTPase"/>
</dbReference>
<proteinExistence type="predicted"/>
<sequence length="516" mass="56300">MTLADLLVGLADPAAYPEPPDCVEVRQTHISAVFLAGEFVYKVKKPVNFGFLDFSTPDRRRHFCEEEVRLNRRLAPHVYLGVVPVTAAGGRLRVEGDGEPVEWAVKMVRLPEGTSLLDRLRRDEVGPADVERLAAFLADFHRTAAGGPEVAVGGRFEVVAANARDNFAQTVAHVGGTVSPAVFTRLREQTDGWLDRLRPLIDARAARGIPRDTHGDLHLDHVYSHPDGRPFAIDCIEFSSRFRHADPAADLAFLLMDFRFHHRPDLAADLERAYVRASGDRELAAVLPFYVAYRAVVRAKVEGMEWAEPEVPAADRVAAAARARGHWLLALGVLDEPASRPALLFVGGLSGTGKSHLARRVAAAAGFEVIRADVVRKELSGLRETERGGAGLYDPAHTERTYAECLKRADALLFEGKRVLLDATFRAAARRRAVVELARTWRVPVLGVVCEARPETVRERLAARTGDASDATWQTYLKQLGEWEIGGADTLAVTTDGDADAVGAVTAALRASGLLS</sequence>
<keyword evidence="3" id="KW-1185">Reference proteome</keyword>
<dbReference type="InterPro" id="IPR011009">
    <property type="entry name" value="Kinase-like_dom_sf"/>
</dbReference>
<dbReference type="Proteomes" id="UP000319576">
    <property type="component" value="Chromosome"/>
</dbReference>
<dbReference type="SUPFAM" id="SSF52540">
    <property type="entry name" value="P-loop containing nucleoside triphosphate hydrolases"/>
    <property type="match status" value="1"/>
</dbReference>
<dbReference type="OrthoDB" id="9810277at2"/>
<evidence type="ECO:0000313" key="3">
    <source>
        <dbReference type="Proteomes" id="UP000319576"/>
    </source>
</evidence>
<evidence type="ECO:0000313" key="2">
    <source>
        <dbReference type="EMBL" id="QDU21689.1"/>
    </source>
</evidence>
<reference evidence="2 3" key="1">
    <citation type="submission" date="2019-02" db="EMBL/GenBank/DDBJ databases">
        <title>Deep-cultivation of Planctomycetes and their phenomic and genomic characterization uncovers novel biology.</title>
        <authorList>
            <person name="Wiegand S."/>
            <person name="Jogler M."/>
            <person name="Boedeker C."/>
            <person name="Pinto D."/>
            <person name="Vollmers J."/>
            <person name="Rivas-Marin E."/>
            <person name="Kohn T."/>
            <person name="Peeters S.H."/>
            <person name="Heuer A."/>
            <person name="Rast P."/>
            <person name="Oberbeckmann S."/>
            <person name="Bunk B."/>
            <person name="Jeske O."/>
            <person name="Meyerdierks A."/>
            <person name="Storesund J.E."/>
            <person name="Kallscheuer N."/>
            <person name="Luecker S."/>
            <person name="Lage O.M."/>
            <person name="Pohl T."/>
            <person name="Merkel B.J."/>
            <person name="Hornburger P."/>
            <person name="Mueller R.-W."/>
            <person name="Bruemmer F."/>
            <person name="Labrenz M."/>
            <person name="Spormann A.M."/>
            <person name="Op den Camp H."/>
            <person name="Overmann J."/>
            <person name="Amann R."/>
            <person name="Jetten M.S.M."/>
            <person name="Mascher T."/>
            <person name="Medema M.H."/>
            <person name="Devos D.P."/>
            <person name="Kaster A.-K."/>
            <person name="Ovreas L."/>
            <person name="Rohde M."/>
            <person name="Galperin M.Y."/>
            <person name="Jogler C."/>
        </authorList>
    </citation>
    <scope>NUCLEOTIDE SEQUENCE [LARGE SCALE GENOMIC DNA]</scope>
    <source>
        <strain evidence="2 3">ETA_A1</strain>
    </source>
</reference>
<dbReference type="SUPFAM" id="SSF56112">
    <property type="entry name" value="Protein kinase-like (PK-like)"/>
    <property type="match status" value="1"/>
</dbReference>
<name>A0A517XW13_9BACT</name>
<dbReference type="GO" id="GO:0016740">
    <property type="term" value="F:transferase activity"/>
    <property type="evidence" value="ECO:0007669"/>
    <property type="project" value="UniProtKB-KW"/>
</dbReference>
<protein>
    <submittedName>
        <fullName evidence="2">Phosphotransferase enzyme family protein</fullName>
    </submittedName>
</protein>
<keyword evidence="2" id="KW-0808">Transferase</keyword>
<organism evidence="2 3">
    <name type="scientific">Urbifossiella limnaea</name>
    <dbReference type="NCBI Taxonomy" id="2528023"/>
    <lineage>
        <taxon>Bacteria</taxon>
        <taxon>Pseudomonadati</taxon>
        <taxon>Planctomycetota</taxon>
        <taxon>Planctomycetia</taxon>
        <taxon>Gemmatales</taxon>
        <taxon>Gemmataceae</taxon>
        <taxon>Urbifossiella</taxon>
    </lineage>
</organism>
<feature type="domain" description="Aminoglycoside phosphotransferase" evidence="1">
    <location>
        <begin position="59"/>
        <end position="278"/>
    </location>
</feature>
<dbReference type="InterPro" id="IPR052732">
    <property type="entry name" value="Cell-binding_unc_protein"/>
</dbReference>
<dbReference type="Pfam" id="PF01636">
    <property type="entry name" value="APH"/>
    <property type="match status" value="1"/>
</dbReference>
<evidence type="ECO:0000259" key="1">
    <source>
        <dbReference type="Pfam" id="PF01636"/>
    </source>
</evidence>
<dbReference type="Pfam" id="PF13671">
    <property type="entry name" value="AAA_33"/>
    <property type="match status" value="1"/>
</dbReference>
<dbReference type="PANTHER" id="PTHR43883:SF1">
    <property type="entry name" value="GLUCONOKINASE"/>
    <property type="match status" value="1"/>
</dbReference>
<gene>
    <name evidence="2" type="ORF">ETAA1_36610</name>
</gene>
<dbReference type="RefSeq" id="WP_145240827.1">
    <property type="nucleotide sequence ID" value="NZ_CP036273.1"/>
</dbReference>
<dbReference type="PANTHER" id="PTHR43883">
    <property type="entry name" value="SLR0207 PROTEIN"/>
    <property type="match status" value="1"/>
</dbReference>
<dbReference type="KEGG" id="uli:ETAA1_36610"/>